<feature type="compositionally biased region" description="Acidic residues" evidence="5">
    <location>
        <begin position="843"/>
        <end position="854"/>
    </location>
</feature>
<evidence type="ECO:0000256" key="5">
    <source>
        <dbReference type="SAM" id="MobiDB-lite"/>
    </source>
</evidence>
<dbReference type="InterPro" id="IPR027417">
    <property type="entry name" value="P-loop_NTPase"/>
</dbReference>
<organism evidence="7 8">
    <name type="scientific">Brachybacterium halotolerans</name>
    <dbReference type="NCBI Taxonomy" id="2795215"/>
    <lineage>
        <taxon>Bacteria</taxon>
        <taxon>Bacillati</taxon>
        <taxon>Actinomycetota</taxon>
        <taxon>Actinomycetes</taxon>
        <taxon>Micrococcales</taxon>
        <taxon>Dermabacteraceae</taxon>
        <taxon>Brachybacterium</taxon>
    </lineage>
</organism>
<dbReference type="PANTHER" id="PTHR32114:SF2">
    <property type="entry name" value="ABC TRANSPORTER ABCH.3"/>
    <property type="match status" value="1"/>
</dbReference>
<dbReference type="Pfam" id="PF13476">
    <property type="entry name" value="AAA_23"/>
    <property type="match status" value="1"/>
</dbReference>
<dbReference type="EMBL" id="JAEDAJ010000002">
    <property type="protein sequence ID" value="MBK0330827.1"/>
    <property type="molecule type" value="Genomic_DNA"/>
</dbReference>
<evidence type="ECO:0000313" key="8">
    <source>
        <dbReference type="Proteomes" id="UP000612352"/>
    </source>
</evidence>
<evidence type="ECO:0000256" key="1">
    <source>
        <dbReference type="ARBA" id="ARBA00006930"/>
    </source>
</evidence>
<evidence type="ECO:0000256" key="3">
    <source>
        <dbReference type="ARBA" id="ARBA00013368"/>
    </source>
</evidence>
<dbReference type="Gene3D" id="3.40.50.300">
    <property type="entry name" value="P-loop containing nucleotide triphosphate hydrolases"/>
    <property type="match status" value="3"/>
</dbReference>
<keyword evidence="8" id="KW-1185">Reference proteome</keyword>
<feature type="region of interest" description="Disordered" evidence="5">
    <location>
        <begin position="743"/>
        <end position="790"/>
    </location>
</feature>
<comment type="caution">
    <text evidence="7">The sequence shown here is derived from an EMBL/GenBank/DDBJ whole genome shotgun (WGS) entry which is preliminary data.</text>
</comment>
<feature type="compositionally biased region" description="Basic and acidic residues" evidence="5">
    <location>
        <begin position="754"/>
        <end position="768"/>
    </location>
</feature>
<evidence type="ECO:0000256" key="2">
    <source>
        <dbReference type="ARBA" id="ARBA00011322"/>
    </source>
</evidence>
<proteinExistence type="inferred from homology"/>
<reference evidence="7 8" key="1">
    <citation type="submission" date="2020-12" db="EMBL/GenBank/DDBJ databases">
        <title>Brachybacterium sp. MASK1Z-5, whole genome shotgun sequence.</title>
        <authorList>
            <person name="Tuo L."/>
        </authorList>
    </citation>
    <scope>NUCLEOTIDE SEQUENCE [LARGE SCALE GENOMIC DNA]</scope>
    <source>
        <strain evidence="7 8">MASK1Z-5</strain>
    </source>
</reference>
<dbReference type="InterPro" id="IPR038729">
    <property type="entry name" value="Rad50/SbcC_AAA"/>
</dbReference>
<feature type="region of interest" description="Disordered" evidence="5">
    <location>
        <begin position="828"/>
        <end position="854"/>
    </location>
</feature>
<dbReference type="RefSeq" id="WP_200501479.1">
    <property type="nucleotide sequence ID" value="NZ_JAEDAJ010000002.1"/>
</dbReference>
<keyword evidence="4" id="KW-0175">Coiled coil</keyword>
<evidence type="ECO:0000256" key="4">
    <source>
        <dbReference type="SAM" id="Coils"/>
    </source>
</evidence>
<feature type="compositionally biased region" description="Low complexity" evidence="5">
    <location>
        <begin position="155"/>
        <end position="170"/>
    </location>
</feature>
<evidence type="ECO:0000259" key="6">
    <source>
        <dbReference type="Pfam" id="PF13476"/>
    </source>
</evidence>
<accession>A0ABS1B835</accession>
<feature type="region of interest" description="Disordered" evidence="5">
    <location>
        <begin position="140"/>
        <end position="170"/>
    </location>
</feature>
<gene>
    <name evidence="7" type="ORF">I8D64_05365</name>
</gene>
<evidence type="ECO:0000313" key="7">
    <source>
        <dbReference type="EMBL" id="MBK0330827.1"/>
    </source>
</evidence>
<feature type="coiled-coil region" evidence="4">
    <location>
        <begin position="228"/>
        <end position="255"/>
    </location>
</feature>
<sequence length="1097" mass="114770">MKLHHLHLRGIGPFAGAVDIDFAALGASGMFLLEGPTGSGKSTILDAIVYALYGSVAGSGASSDRIRSQFAASDSPSAVDLVFETSAGIFRVHREPDYERAKKRGTGTTKQQAKALLWRLGSPELLPGVIAEIAGGAADGADSASGTRGTGSTAGAGASSAGAASSPAGAAEPLANRLDEVGREIQRAVGLSREQFTQTVLLPQNEFARFLRAGTGERQQVLQRVFGTEIYQDVEKQLEEMRKEAKREVDAAKGSLGRSLARFVEAVGVEGEQLDALEGHAEALRLEELGAAAREHLAASRQAAADAAQDHDAQTASEASARAHAEQTALQRTRSDRRRELDALGARLDAAAPQIRSARARLARDEAARPVAELLRRRDQAASTAARAEKDLADLAETTRAQHPEIADLLAGEDAPAALAASAEEDTARAGALADLASLEEGLEHRGAQLTARAERSDQAARDLAALDETIEARPAAKQELLAARDDARTRAAGLADARLAEKAAAERLQAARAAAQQQTALTQAETLAASTLEAARLASETESDLRRRRFAGIAAELAVDLGDDAPCPVCGSADHPHPATPTHDAVGAEQVEQAEAQRQQAERAYHDAAQKKAVIEGELEALRERAGGLDARVAEAAHTGAHEATAQATAAQTEAAEAETAISAHDEATAQLTSERSRQALTLERERTAQQEASAALEKDRARVADARGEAESIAARRSHHAARARAATALREALRASTEEAARAASLSQETETARETARAALREQAEPAASEPTGSEPAASELAASAPVASAPTAQQVADYEALADDAAVREAVLPEAERRTLTASLQHRAVEESRHADGLAEDGVSDADPSDEALEAARVAASTAGEQLVAAQSALREASAVAARLGAVAERSASALEALERAMHEVTGISERAGVVVRVADLATARSADGRRIPLSTFVLMRRFEDVVDAANARLARFSGTDLELLRDDGARGARKTGLDLLVMDRRTDQARVPETLSGGETFFVSLALALGLADIVTGEAGGVRMETLFIDEGFGSLDPQTLETVVAEIGHLSQHGRTIGIVSHVGDLKAQIAEQIHVRRGPSGSSTATITA</sequence>
<dbReference type="SUPFAM" id="SSF52540">
    <property type="entry name" value="P-loop containing nucleoside triphosphate hydrolases"/>
    <property type="match status" value="1"/>
</dbReference>
<protein>
    <recommendedName>
        <fullName evidence="3">Nuclease SbcCD subunit C</fullName>
    </recommendedName>
</protein>
<comment type="similarity">
    <text evidence="1">Belongs to the SMC family. SbcC subfamily.</text>
</comment>
<feature type="compositionally biased region" description="Low complexity" evidence="5">
    <location>
        <begin position="778"/>
        <end position="790"/>
    </location>
</feature>
<feature type="coiled-coil region" evidence="4">
    <location>
        <begin position="592"/>
        <end position="662"/>
    </location>
</feature>
<dbReference type="PANTHER" id="PTHR32114">
    <property type="entry name" value="ABC TRANSPORTER ABCH.3"/>
    <property type="match status" value="1"/>
</dbReference>
<feature type="compositionally biased region" description="Basic and acidic residues" evidence="5">
    <location>
        <begin position="832"/>
        <end position="842"/>
    </location>
</feature>
<feature type="domain" description="Rad50/SbcC-type AAA" evidence="6">
    <location>
        <begin position="6"/>
        <end position="108"/>
    </location>
</feature>
<feature type="region of interest" description="Disordered" evidence="5">
    <location>
        <begin position="300"/>
        <end position="337"/>
    </location>
</feature>
<name>A0ABS1B835_9MICO</name>
<dbReference type="Proteomes" id="UP000612352">
    <property type="component" value="Unassembled WGS sequence"/>
</dbReference>
<feature type="coiled-coil region" evidence="4">
    <location>
        <begin position="371"/>
        <end position="398"/>
    </location>
</feature>
<comment type="subunit">
    <text evidence="2">Heterodimer of SbcC and SbcD.</text>
</comment>